<dbReference type="PROSITE" id="PS00606">
    <property type="entry name" value="KS3_1"/>
    <property type="match status" value="1"/>
</dbReference>
<dbReference type="InterPro" id="IPR016036">
    <property type="entry name" value="Malonyl_transacylase_ACP-bd"/>
</dbReference>
<dbReference type="InterPro" id="IPR049551">
    <property type="entry name" value="PKS_DH_C"/>
</dbReference>
<keyword evidence="3" id="KW-0808">Transferase</keyword>
<keyword evidence="4" id="KW-0560">Oxidoreductase</keyword>
<dbReference type="GO" id="GO:0016491">
    <property type="term" value="F:oxidoreductase activity"/>
    <property type="evidence" value="ECO:0007669"/>
    <property type="project" value="UniProtKB-KW"/>
</dbReference>
<dbReference type="Gene3D" id="3.40.47.10">
    <property type="match status" value="1"/>
</dbReference>
<dbReference type="GO" id="GO:0044550">
    <property type="term" value="P:secondary metabolite biosynthetic process"/>
    <property type="evidence" value="ECO:0007669"/>
    <property type="project" value="TreeGrafter"/>
</dbReference>
<dbReference type="SMART" id="SM00825">
    <property type="entry name" value="PKS_KS"/>
    <property type="match status" value="1"/>
</dbReference>
<dbReference type="EMBL" id="CP055898">
    <property type="protein sequence ID" value="QKX53296.1"/>
    <property type="molecule type" value="Genomic_DNA"/>
</dbReference>
<evidence type="ECO:0000256" key="7">
    <source>
        <dbReference type="SAM" id="MobiDB-lite"/>
    </source>
</evidence>
<dbReference type="SMART" id="SM00827">
    <property type="entry name" value="PKS_AT"/>
    <property type="match status" value="1"/>
</dbReference>
<dbReference type="SUPFAM" id="SSF53901">
    <property type="entry name" value="Thiolase-like"/>
    <property type="match status" value="1"/>
</dbReference>
<dbReference type="PANTHER" id="PTHR43775:SF29">
    <property type="entry name" value="ASPERFURANONE POLYKETIDE SYNTHASE AFOG-RELATED"/>
    <property type="match status" value="1"/>
</dbReference>
<dbReference type="GO" id="GO:0006633">
    <property type="term" value="P:fatty acid biosynthetic process"/>
    <property type="evidence" value="ECO:0007669"/>
    <property type="project" value="InterPro"/>
</dbReference>
<dbReference type="AlphaFoldDB" id="A0A7H8QHE2"/>
<proteinExistence type="predicted"/>
<dbReference type="InterPro" id="IPR016035">
    <property type="entry name" value="Acyl_Trfase/lysoPLipase"/>
</dbReference>
<evidence type="ECO:0000313" key="11">
    <source>
        <dbReference type="Proteomes" id="UP000509510"/>
    </source>
</evidence>
<dbReference type="InterPro" id="IPR049900">
    <property type="entry name" value="PKS_mFAS_DH"/>
</dbReference>
<keyword evidence="11" id="KW-1185">Reference proteome</keyword>
<evidence type="ECO:0000313" key="10">
    <source>
        <dbReference type="EMBL" id="QKX53296.1"/>
    </source>
</evidence>
<evidence type="ECO:0000256" key="3">
    <source>
        <dbReference type="ARBA" id="ARBA00022679"/>
    </source>
</evidence>
<gene>
    <name evidence="10" type="ORF">TRUGW13939_00374</name>
</gene>
<comment type="caution">
    <text evidence="6">Lacks conserved residue(s) required for the propagation of feature annotation.</text>
</comment>
<feature type="domain" description="Ketosynthase family 3 (KS3)" evidence="8">
    <location>
        <begin position="1"/>
        <end position="425"/>
    </location>
</feature>
<keyword evidence="2" id="KW-0597">Phosphoprotein</keyword>
<dbReference type="OrthoDB" id="329835at2759"/>
<dbReference type="GO" id="GO:0004315">
    <property type="term" value="F:3-oxoacyl-[acyl-carrier-protein] synthase activity"/>
    <property type="evidence" value="ECO:0007669"/>
    <property type="project" value="InterPro"/>
</dbReference>
<dbReference type="Pfam" id="PF00109">
    <property type="entry name" value="ketoacyl-synt"/>
    <property type="match status" value="1"/>
</dbReference>
<feature type="domain" description="PKS/mFAS DH" evidence="9">
    <location>
        <begin position="901"/>
        <end position="1196"/>
    </location>
</feature>
<dbReference type="InterPro" id="IPR014043">
    <property type="entry name" value="Acyl_transferase_dom"/>
</dbReference>
<evidence type="ECO:0008006" key="12">
    <source>
        <dbReference type="Google" id="ProtNLM"/>
    </source>
</evidence>
<accession>A0A7H8QHE2</accession>
<evidence type="ECO:0000256" key="2">
    <source>
        <dbReference type="ARBA" id="ARBA00022553"/>
    </source>
</evidence>
<dbReference type="Pfam" id="PF14765">
    <property type="entry name" value="PS-DH"/>
    <property type="match status" value="1"/>
</dbReference>
<evidence type="ECO:0000256" key="4">
    <source>
        <dbReference type="ARBA" id="ARBA00023002"/>
    </source>
</evidence>
<dbReference type="InterPro" id="IPR050091">
    <property type="entry name" value="PKS_NRPS_Biosynth_Enz"/>
</dbReference>
<dbReference type="Pfam" id="PF00698">
    <property type="entry name" value="Acyl_transf_1"/>
    <property type="match status" value="1"/>
</dbReference>
<protein>
    <recommendedName>
        <fullName evidence="12">Carrier domain-containing protein</fullName>
    </recommendedName>
</protein>
<dbReference type="CDD" id="cd00833">
    <property type="entry name" value="PKS"/>
    <property type="match status" value="1"/>
</dbReference>
<dbReference type="InterPro" id="IPR016039">
    <property type="entry name" value="Thiolase-like"/>
</dbReference>
<dbReference type="Proteomes" id="UP000509510">
    <property type="component" value="Chromosome I"/>
</dbReference>
<dbReference type="KEGG" id="trg:TRUGW13939_00374"/>
<dbReference type="InterPro" id="IPR014030">
    <property type="entry name" value="Ketoacyl_synth_N"/>
</dbReference>
<feature type="region of interest" description="N-terminal hotdog fold" evidence="6">
    <location>
        <begin position="901"/>
        <end position="1033"/>
    </location>
</feature>
<dbReference type="SUPFAM" id="SSF55048">
    <property type="entry name" value="Probable ACP-binding domain of malonyl-CoA ACP transacylase"/>
    <property type="match status" value="1"/>
</dbReference>
<feature type="region of interest" description="C-terminal hotdog fold" evidence="6">
    <location>
        <begin position="1056"/>
        <end position="1196"/>
    </location>
</feature>
<dbReference type="RefSeq" id="XP_035339475.1">
    <property type="nucleotide sequence ID" value="XM_035483582.1"/>
</dbReference>
<keyword evidence="5" id="KW-0511">Multifunctional enzyme</keyword>
<dbReference type="Pfam" id="PF16197">
    <property type="entry name" value="KAsynt_C_assoc"/>
    <property type="match status" value="1"/>
</dbReference>
<dbReference type="GeneID" id="55987887"/>
<dbReference type="GO" id="GO:0004312">
    <property type="term" value="F:fatty acid synthase activity"/>
    <property type="evidence" value="ECO:0007669"/>
    <property type="project" value="TreeGrafter"/>
</dbReference>
<dbReference type="Gene3D" id="3.40.366.10">
    <property type="entry name" value="Malonyl-Coenzyme A Acyl Carrier Protein, domain 2"/>
    <property type="match status" value="1"/>
</dbReference>
<evidence type="ECO:0000256" key="6">
    <source>
        <dbReference type="PROSITE-ProRule" id="PRU01363"/>
    </source>
</evidence>
<evidence type="ECO:0000256" key="1">
    <source>
        <dbReference type="ARBA" id="ARBA00022450"/>
    </source>
</evidence>
<evidence type="ECO:0000259" key="9">
    <source>
        <dbReference type="PROSITE" id="PS52019"/>
    </source>
</evidence>
<dbReference type="PROSITE" id="PS52019">
    <property type="entry name" value="PKS_MFAS_DH"/>
    <property type="match status" value="1"/>
</dbReference>
<sequence>MDPIVVIGFDARLPQDACSSREFWDMLLQGRNAVTSVPKERVNMDAFYHPNPDRTDTANVRTGNFITGDIAAFDAPFFSIQQIEAESMDPQQRLLLETSYKALENSGTRLDQIQGSKTSVYVAASTRDYEVILYRDPELTPKYMGTGIGTSLLANRLSWFFDLRGPSVALDTACSSGLAAVHMACQSLISGESNMAIVGGVSLILAPEVNMNQLSTLGFLSPDGRSYSFDSRANGYAKGEGVCVVVLKRLSDAIRDNDTIRGVIRATTVNQDGRTPGITQPSKRAQTENIQRAYKEANLDMNDTHYFEAHGTGTAVGDPLEAEAIHNAFQRSPERPLWIGALKANIGHLEAAAGVASLIKAVLVLEKGILPPNADFRVPNPNIPIDKYNFKFLKSPMPFPTDGFRRISINSFGYGGTNAHAIVDDAFNFLRIHGLQGKHLSVVKPPQTLTQSSDFDPVNAGDFKITNGHHSDSSPVKTNGKPNGHFILNRPIVLPFSSADESGIERTLKTYQEYFSRLGKEKSVDEEQEYLQNLSYTLTTRRSNLPWKSFSVISSMDQLRSGDLIWSKPQRSSAAPSLSFVFTGQGAQWYAMGRELSLYPVYVESMQRSDRYMKDLDCPWSLIDELHKGESLSLVNKPEFSQPLCTALQIALVDLLDSWDIKPVAVIGHSSGEIAAAYCAGGLSHESAIRAAFYRGQLASKLLEQQPNSGTMLSVALSETKVQEYIRDAIQRTGETVSVGCVNSPQNVTLTGGTRAIEELSQLLQNEGIFARTLSTGIAYHSQFMEAISAEYLAKLGDLEPGSKSGNPPLFFSSVDGVKIPANNTCNPEYWVRNLVGQVAFLSALQHMTLYLLEERKKDGSSGKDLLLEIGPHPSLQRPIKETVKDAKDIDYIQTLARNVHALVSISNLTGRLRCSGIPVDVLQVNFPNAQVEELDKSNLYPASGMLVMVIEAARSLAGSQSVSGYHLSNINFPAGLLIPQNVDSVEAQINFNPVKPGMPDQHRIHDFQIFAYFGEGWHELCHGTIETEIKISQEGTQTEAERQRPQGLLNGESNQRWDEVNSKEFYQAINEYGMSFGPAFQGLQKVRVANDQATAEIELDKWNHENTKFAPTPHIIHPTDLDIIFQSSIAAFSQGGRLPIPVLIPQKIRSIWVSQDLLGRSSKEVLRVSNKIETRGYREADFSIAAVNEQRRKFS</sequence>
<dbReference type="Pfam" id="PF02801">
    <property type="entry name" value="Ketoacyl-synt_C"/>
    <property type="match status" value="1"/>
</dbReference>
<dbReference type="PANTHER" id="PTHR43775">
    <property type="entry name" value="FATTY ACID SYNTHASE"/>
    <property type="match status" value="1"/>
</dbReference>
<name>A0A7H8QHE2_TALRU</name>
<dbReference type="Gene3D" id="3.10.129.110">
    <property type="entry name" value="Polyketide synthase dehydratase"/>
    <property type="match status" value="1"/>
</dbReference>
<dbReference type="SUPFAM" id="SSF52151">
    <property type="entry name" value="FabD/lysophospholipase-like"/>
    <property type="match status" value="1"/>
</dbReference>
<evidence type="ECO:0000259" key="8">
    <source>
        <dbReference type="PROSITE" id="PS52004"/>
    </source>
</evidence>
<dbReference type="InterPro" id="IPR014031">
    <property type="entry name" value="Ketoacyl_synth_C"/>
</dbReference>
<dbReference type="InterPro" id="IPR018201">
    <property type="entry name" value="Ketoacyl_synth_AS"/>
</dbReference>
<reference evidence="11" key="1">
    <citation type="submission" date="2020-06" db="EMBL/GenBank/DDBJ databases">
        <title>A chromosome-scale genome assembly of Talaromyces rugulosus W13939.</title>
        <authorList>
            <person name="Wang B."/>
            <person name="Guo L."/>
            <person name="Ye K."/>
            <person name="Wang L."/>
        </authorList>
    </citation>
    <scope>NUCLEOTIDE SEQUENCE [LARGE SCALE GENOMIC DNA]</scope>
    <source>
        <strain evidence="11">W13939</strain>
    </source>
</reference>
<dbReference type="InterPro" id="IPR042104">
    <property type="entry name" value="PKS_dehydratase_sf"/>
</dbReference>
<keyword evidence="1" id="KW-0596">Phosphopantetheine</keyword>
<dbReference type="InterPro" id="IPR032821">
    <property type="entry name" value="PKS_assoc"/>
</dbReference>
<dbReference type="InterPro" id="IPR020841">
    <property type="entry name" value="PKS_Beta-ketoAc_synthase_dom"/>
</dbReference>
<evidence type="ECO:0000256" key="5">
    <source>
        <dbReference type="ARBA" id="ARBA00023268"/>
    </source>
</evidence>
<organism evidence="10 11">
    <name type="scientific">Talaromyces rugulosus</name>
    <name type="common">Penicillium rugulosum</name>
    <dbReference type="NCBI Taxonomy" id="121627"/>
    <lineage>
        <taxon>Eukaryota</taxon>
        <taxon>Fungi</taxon>
        <taxon>Dikarya</taxon>
        <taxon>Ascomycota</taxon>
        <taxon>Pezizomycotina</taxon>
        <taxon>Eurotiomycetes</taxon>
        <taxon>Eurotiomycetidae</taxon>
        <taxon>Eurotiales</taxon>
        <taxon>Trichocomaceae</taxon>
        <taxon>Talaromyces</taxon>
        <taxon>Talaromyces sect. Islandici</taxon>
    </lineage>
</organism>
<dbReference type="PROSITE" id="PS52004">
    <property type="entry name" value="KS3_2"/>
    <property type="match status" value="1"/>
</dbReference>
<dbReference type="InterPro" id="IPR001227">
    <property type="entry name" value="Ac_transferase_dom_sf"/>
</dbReference>
<feature type="region of interest" description="Disordered" evidence="7">
    <location>
        <begin position="1034"/>
        <end position="1053"/>
    </location>
</feature>